<feature type="region of interest" description="Disordered" evidence="1">
    <location>
        <begin position="628"/>
        <end position="658"/>
    </location>
</feature>
<reference evidence="3" key="1">
    <citation type="submission" date="2022-07" db="EMBL/GenBank/DDBJ databases">
        <title>Genome Sequence of Physisporinus lineatus.</title>
        <authorList>
            <person name="Buettner E."/>
        </authorList>
    </citation>
    <scope>NUCLEOTIDE SEQUENCE</scope>
    <source>
        <strain evidence="3">VT162</strain>
    </source>
</reference>
<dbReference type="InterPro" id="IPR036465">
    <property type="entry name" value="vWFA_dom_sf"/>
</dbReference>
<evidence type="ECO:0000313" key="4">
    <source>
        <dbReference type="Proteomes" id="UP001212997"/>
    </source>
</evidence>
<protein>
    <recommendedName>
        <fullName evidence="2">VWFA domain-containing protein</fullName>
    </recommendedName>
</protein>
<dbReference type="SMART" id="SM00609">
    <property type="entry name" value="VIT"/>
    <property type="match status" value="1"/>
</dbReference>
<dbReference type="PANTHER" id="PTHR45737">
    <property type="entry name" value="VON WILLEBRAND FACTOR A DOMAIN-CONTAINING PROTEIN 5A"/>
    <property type="match status" value="1"/>
</dbReference>
<dbReference type="Pfam" id="PF13768">
    <property type="entry name" value="VWA_3"/>
    <property type="match status" value="1"/>
</dbReference>
<dbReference type="InterPro" id="IPR013694">
    <property type="entry name" value="VIT"/>
</dbReference>
<accession>A0AAD5YEL4</accession>
<dbReference type="Gene3D" id="3.40.50.410">
    <property type="entry name" value="von Willebrand factor, type A domain"/>
    <property type="match status" value="1"/>
</dbReference>
<evidence type="ECO:0000259" key="2">
    <source>
        <dbReference type="PROSITE" id="PS50234"/>
    </source>
</evidence>
<feature type="compositionally biased region" description="Pro residues" evidence="1">
    <location>
        <begin position="685"/>
        <end position="700"/>
    </location>
</feature>
<dbReference type="PANTHER" id="PTHR45737:SF6">
    <property type="entry name" value="VON WILLEBRAND FACTOR A DOMAIN-CONTAINING PROTEIN 5A"/>
    <property type="match status" value="1"/>
</dbReference>
<feature type="domain" description="VWFA" evidence="2">
    <location>
        <begin position="253"/>
        <end position="438"/>
    </location>
</feature>
<feature type="region of interest" description="Disordered" evidence="1">
    <location>
        <begin position="682"/>
        <end position="708"/>
    </location>
</feature>
<name>A0AAD5YEL4_9APHY</name>
<feature type="compositionally biased region" description="Acidic residues" evidence="1">
    <location>
        <begin position="634"/>
        <end position="651"/>
    </location>
</feature>
<sequence>MACHSFCGIVYKPKEGPLVHLPLHKVRVQTVIVDAAAKVTLSQVFLNPSTARTSGVITGVSKDKRTAAEEHIHAIRQGRMTALVEWATDDVFTVSIGAIPAEQRVTTKLTYVIDLMDDDLTEKIRFQLPMCVGMRYGSLPHTMANASALSSSARVRIVIGIQMGGDIRGVTSPSHPQLLAYPFKDEDGEPSSNRTIVSYESSSFLSQDFVIHVRARGLDEPRCFAESDLKHGSISLQLTMAPKVNLPSITSQEYIFLVDRSGSMAGSRIETAKRTLVMLLRSLPVSGTSFNIFSFGSHSSKMFPASMEYAQDSMTSATEHIDAMSADYGGTEIRSALDCVFKYRNKYCPTAVFVLTDGETYDIDSTLRTVSDAVSKSKADSPLRVFVLGIGETTSTAMCEGIARVGNGVCLMATTSENILGKCSKLVRASRTSILKNISINWGVPIETPTKSTLGFQHSSRKSGSIVLQSPSKIEAVYPGLRFVITAMIKDAEFKIPEEVILRGRRDGHGETVEIKVPVQHVQPTRGDDTIPLVNTLTARRIITELEDPKNESKHTPEQKKATIIRIGEEYQLASRFTSFVAVGNHVSRYQKASSKAKETMFEKGGEVSRGGSLSQFVGDFFSSSSNVGPFAKEEEELAEEGSEGEDEGDRDFDSTDISSVNPFIALRHGVPAAPERSFMFPLAPLAPPPPPPPPPPPHPLRSSSSTTTFDETYRSLMVLQEESSCKTSRKIQQRCSPAPPAPPLSLPRWPSIAAPAPPPAIPSYAPIGGYGRFTDTPVVCLVRLQAFNGSFTLNDELTQIFGKDAVEQGRVEGVDSTIWATALAVAYLRKHFAGQPDLLEILVEKATDFIGGSSYDASFHFDALVEKAKQYIA</sequence>
<dbReference type="Pfam" id="PF08487">
    <property type="entry name" value="VIT"/>
    <property type="match status" value="1"/>
</dbReference>
<dbReference type="PROSITE" id="PS50234">
    <property type="entry name" value="VWFA"/>
    <property type="match status" value="1"/>
</dbReference>
<dbReference type="InterPro" id="IPR002035">
    <property type="entry name" value="VWF_A"/>
</dbReference>
<evidence type="ECO:0000256" key="1">
    <source>
        <dbReference type="SAM" id="MobiDB-lite"/>
    </source>
</evidence>
<keyword evidence="4" id="KW-1185">Reference proteome</keyword>
<gene>
    <name evidence="3" type="ORF">NLI96_g5683</name>
</gene>
<dbReference type="SUPFAM" id="SSF101447">
    <property type="entry name" value="Formin homology 2 domain (FH2 domain)"/>
    <property type="match status" value="1"/>
</dbReference>
<organism evidence="3 4">
    <name type="scientific">Meripilus lineatus</name>
    <dbReference type="NCBI Taxonomy" id="2056292"/>
    <lineage>
        <taxon>Eukaryota</taxon>
        <taxon>Fungi</taxon>
        <taxon>Dikarya</taxon>
        <taxon>Basidiomycota</taxon>
        <taxon>Agaricomycotina</taxon>
        <taxon>Agaricomycetes</taxon>
        <taxon>Polyporales</taxon>
        <taxon>Meripilaceae</taxon>
        <taxon>Meripilus</taxon>
    </lineage>
</organism>
<dbReference type="EMBL" id="JANAWD010000191">
    <property type="protein sequence ID" value="KAJ3484379.1"/>
    <property type="molecule type" value="Genomic_DNA"/>
</dbReference>
<dbReference type="AlphaFoldDB" id="A0AAD5YEL4"/>
<dbReference type="SUPFAM" id="SSF53300">
    <property type="entry name" value="vWA-like"/>
    <property type="match status" value="1"/>
</dbReference>
<evidence type="ECO:0000313" key="3">
    <source>
        <dbReference type="EMBL" id="KAJ3484379.1"/>
    </source>
</evidence>
<dbReference type="SMART" id="SM00327">
    <property type="entry name" value="VWA"/>
    <property type="match status" value="1"/>
</dbReference>
<comment type="caution">
    <text evidence="3">The sequence shown here is derived from an EMBL/GenBank/DDBJ whole genome shotgun (WGS) entry which is preliminary data.</text>
</comment>
<proteinExistence type="predicted"/>
<dbReference type="Proteomes" id="UP001212997">
    <property type="component" value="Unassembled WGS sequence"/>
</dbReference>